<evidence type="ECO:0000256" key="1">
    <source>
        <dbReference type="SAM" id="MobiDB-lite"/>
    </source>
</evidence>
<dbReference type="Proteomes" id="UP000681967">
    <property type="component" value="Unassembled WGS sequence"/>
</dbReference>
<dbReference type="EMBL" id="CAJOBJ010189424">
    <property type="protein sequence ID" value="CAF4947997.1"/>
    <property type="molecule type" value="Genomic_DNA"/>
</dbReference>
<evidence type="ECO:0000313" key="4">
    <source>
        <dbReference type="Proteomes" id="UP000681720"/>
    </source>
</evidence>
<feature type="compositionally biased region" description="Low complexity" evidence="1">
    <location>
        <begin position="27"/>
        <end position="40"/>
    </location>
</feature>
<reference evidence="3" key="1">
    <citation type="submission" date="2021-02" db="EMBL/GenBank/DDBJ databases">
        <authorList>
            <person name="Nowell W R."/>
        </authorList>
    </citation>
    <scope>NUCLEOTIDE SEQUENCE</scope>
</reference>
<protein>
    <submittedName>
        <fullName evidence="3">Uncharacterized protein</fullName>
    </submittedName>
</protein>
<name>A0A8S3CU31_9BILA</name>
<comment type="caution">
    <text evidence="3">The sequence shown here is derived from an EMBL/GenBank/DDBJ whole genome shotgun (WGS) entry which is preliminary data.</text>
</comment>
<proteinExistence type="predicted"/>
<sequence length="50" mass="5839">MKGWFKLIETIRKSGSEPNESIRSLPNSNFNNNFITNKQRNSFEHPLQST</sequence>
<organism evidence="3 4">
    <name type="scientific">Rotaria magnacalcarata</name>
    <dbReference type="NCBI Taxonomy" id="392030"/>
    <lineage>
        <taxon>Eukaryota</taxon>
        <taxon>Metazoa</taxon>
        <taxon>Spiralia</taxon>
        <taxon>Gnathifera</taxon>
        <taxon>Rotifera</taxon>
        <taxon>Eurotatoria</taxon>
        <taxon>Bdelloidea</taxon>
        <taxon>Philodinida</taxon>
        <taxon>Philodinidae</taxon>
        <taxon>Rotaria</taxon>
    </lineage>
</organism>
<dbReference type="EMBL" id="CAJOBH010097493">
    <property type="protein sequence ID" value="CAF4596629.1"/>
    <property type="molecule type" value="Genomic_DNA"/>
</dbReference>
<evidence type="ECO:0000313" key="2">
    <source>
        <dbReference type="EMBL" id="CAF4596629.1"/>
    </source>
</evidence>
<gene>
    <name evidence="2" type="ORF">BYL167_LOCUS39942</name>
    <name evidence="3" type="ORF">GIL414_LOCUS54158</name>
</gene>
<evidence type="ECO:0000313" key="3">
    <source>
        <dbReference type="EMBL" id="CAF4947997.1"/>
    </source>
</evidence>
<feature type="non-terminal residue" evidence="3">
    <location>
        <position position="50"/>
    </location>
</feature>
<feature type="region of interest" description="Disordered" evidence="1">
    <location>
        <begin position="15"/>
        <end position="50"/>
    </location>
</feature>
<dbReference type="Proteomes" id="UP000681720">
    <property type="component" value="Unassembled WGS sequence"/>
</dbReference>
<accession>A0A8S3CU31</accession>
<feature type="compositionally biased region" description="Polar residues" evidence="1">
    <location>
        <begin position="16"/>
        <end position="26"/>
    </location>
</feature>
<dbReference type="AlphaFoldDB" id="A0A8S3CU31"/>